<keyword evidence="2" id="KW-1185">Reference proteome</keyword>
<dbReference type="EMBL" id="JABFAF010000006">
    <property type="protein sequence ID" value="MBA0857846.1"/>
    <property type="molecule type" value="Genomic_DNA"/>
</dbReference>
<name>A0A7J9LH13_GOSSC</name>
<dbReference type="AlphaFoldDB" id="A0A7J9LH13"/>
<comment type="caution">
    <text evidence="1">The sequence shown here is derived from an EMBL/GenBank/DDBJ whole genome shotgun (WGS) entry which is preliminary data.</text>
</comment>
<proteinExistence type="predicted"/>
<protein>
    <submittedName>
        <fullName evidence="1">Uncharacterized protein</fullName>
    </submittedName>
</protein>
<evidence type="ECO:0000313" key="2">
    <source>
        <dbReference type="Proteomes" id="UP000593576"/>
    </source>
</evidence>
<gene>
    <name evidence="1" type="ORF">Goshw_018141</name>
</gene>
<organism evidence="1 2">
    <name type="scientific">Gossypium schwendimanii</name>
    <name type="common">Cotton</name>
    <dbReference type="NCBI Taxonomy" id="34291"/>
    <lineage>
        <taxon>Eukaryota</taxon>
        <taxon>Viridiplantae</taxon>
        <taxon>Streptophyta</taxon>
        <taxon>Embryophyta</taxon>
        <taxon>Tracheophyta</taxon>
        <taxon>Spermatophyta</taxon>
        <taxon>Magnoliopsida</taxon>
        <taxon>eudicotyledons</taxon>
        <taxon>Gunneridae</taxon>
        <taxon>Pentapetalae</taxon>
        <taxon>rosids</taxon>
        <taxon>malvids</taxon>
        <taxon>Malvales</taxon>
        <taxon>Malvaceae</taxon>
        <taxon>Malvoideae</taxon>
        <taxon>Gossypium</taxon>
    </lineage>
</organism>
<reference evidence="1 2" key="1">
    <citation type="journal article" date="2019" name="Genome Biol. Evol.">
        <title>Insights into the evolution of the New World diploid cottons (Gossypium, subgenus Houzingenia) based on genome sequencing.</title>
        <authorList>
            <person name="Grover C.E."/>
            <person name="Arick M.A. 2nd"/>
            <person name="Thrash A."/>
            <person name="Conover J.L."/>
            <person name="Sanders W.S."/>
            <person name="Peterson D.G."/>
            <person name="Frelichowski J.E."/>
            <person name="Scheffler J.A."/>
            <person name="Scheffler B.E."/>
            <person name="Wendel J.F."/>
        </authorList>
    </citation>
    <scope>NUCLEOTIDE SEQUENCE [LARGE SCALE GENOMIC DNA]</scope>
    <source>
        <strain evidence="1">1</strain>
        <tissue evidence="1">Leaf</tissue>
    </source>
</reference>
<accession>A0A7J9LH13</accession>
<dbReference type="Proteomes" id="UP000593576">
    <property type="component" value="Unassembled WGS sequence"/>
</dbReference>
<evidence type="ECO:0000313" key="1">
    <source>
        <dbReference type="EMBL" id="MBA0857846.1"/>
    </source>
</evidence>
<sequence length="24" mass="2594">MLSTTKASGWGRSLGNRVEILGLF</sequence>